<evidence type="ECO:0000313" key="3">
    <source>
        <dbReference type="Proteomes" id="UP000001937"/>
    </source>
</evidence>
<feature type="compositionally biased region" description="Basic and acidic residues" evidence="1">
    <location>
        <begin position="128"/>
        <end position="138"/>
    </location>
</feature>
<gene>
    <name evidence="2" type="ordered locus">Francci3_1440</name>
</gene>
<name>Q2JD25_FRACC</name>
<dbReference type="AlphaFoldDB" id="Q2JD25"/>
<feature type="region of interest" description="Disordered" evidence="1">
    <location>
        <begin position="1"/>
        <end position="140"/>
    </location>
</feature>
<reference evidence="2 3" key="1">
    <citation type="journal article" date="2007" name="Genome Res.">
        <title>Genome characteristics of facultatively symbiotic Frankia sp. strains reflect host range and host plant biogeography.</title>
        <authorList>
            <person name="Normand P."/>
            <person name="Lapierre P."/>
            <person name="Tisa L.S."/>
            <person name="Gogarten J.P."/>
            <person name="Alloisio N."/>
            <person name="Bagnarol E."/>
            <person name="Bassi C.A."/>
            <person name="Berry A.M."/>
            <person name="Bickhart D.M."/>
            <person name="Choisne N."/>
            <person name="Couloux A."/>
            <person name="Cournoyer B."/>
            <person name="Cruveiller S."/>
            <person name="Daubin V."/>
            <person name="Demange N."/>
            <person name="Francino M.P."/>
            <person name="Goltsman E."/>
            <person name="Huang Y."/>
            <person name="Kopp O.R."/>
            <person name="Labarre L."/>
            <person name="Lapidus A."/>
            <person name="Lavire C."/>
            <person name="Marechal J."/>
            <person name="Martinez M."/>
            <person name="Mastronunzio J.E."/>
            <person name="Mullin B.C."/>
            <person name="Niemann J."/>
            <person name="Pujic P."/>
            <person name="Rawnsley T."/>
            <person name="Rouy Z."/>
            <person name="Schenowitz C."/>
            <person name="Sellstedt A."/>
            <person name="Tavares F."/>
            <person name="Tomkins J.P."/>
            <person name="Vallenet D."/>
            <person name="Valverde C."/>
            <person name="Wall L.G."/>
            <person name="Wang Y."/>
            <person name="Medigue C."/>
            <person name="Benson D.R."/>
        </authorList>
    </citation>
    <scope>NUCLEOTIDE SEQUENCE [LARGE SCALE GENOMIC DNA]</scope>
    <source>
        <strain evidence="3">DSM 45818 / CECT 9043 / CcI3</strain>
    </source>
</reference>
<dbReference type="eggNOG" id="COG3774">
    <property type="taxonomic scope" value="Bacteria"/>
</dbReference>
<protein>
    <submittedName>
        <fullName evidence="2">Uncharacterized protein</fullName>
    </submittedName>
</protein>
<dbReference type="Proteomes" id="UP000001937">
    <property type="component" value="Chromosome"/>
</dbReference>
<feature type="compositionally biased region" description="Low complexity" evidence="1">
    <location>
        <begin position="12"/>
        <end position="23"/>
    </location>
</feature>
<dbReference type="KEGG" id="fra:Francci3_1440"/>
<evidence type="ECO:0000313" key="2">
    <source>
        <dbReference type="EMBL" id="ABD10817.1"/>
    </source>
</evidence>
<dbReference type="STRING" id="106370.Francci3_1440"/>
<dbReference type="HOGENOM" id="CLU_929850_0_0_11"/>
<sequence>MSIERPDASVDAPAAPWRPGAGPSQAEVKARLLDRLTSPEAGSPVSADGTESDGLASAGSAPEGSARPETERSRIDAKLDALDRRNTSDDRAPWPADRRSVEDTRSADPSPVERKLALLDRGPGGEMDAARKQDRPAGPEKLGWRLTRIWRESLPTRDGRAFFEKSDTDMRRTAMAAEPVPGTYTADLHGDPSGFRVGKVALDARQLGALIRADENWRGRPVRLLSCETGQGDNPVAQKVADELGVAVTAPTELAWADDRGNVWTTSMTENEYGRLVQTVPHDGSWINFHPRGEGKQNA</sequence>
<organism evidence="2 3">
    <name type="scientific">Frankia casuarinae (strain DSM 45818 / CECT 9043 / HFP020203 / CcI3)</name>
    <dbReference type="NCBI Taxonomy" id="106370"/>
    <lineage>
        <taxon>Bacteria</taxon>
        <taxon>Bacillati</taxon>
        <taxon>Actinomycetota</taxon>
        <taxon>Actinomycetes</taxon>
        <taxon>Frankiales</taxon>
        <taxon>Frankiaceae</taxon>
        <taxon>Frankia</taxon>
    </lineage>
</organism>
<accession>Q2JD25</accession>
<dbReference type="EMBL" id="CP000249">
    <property type="protein sequence ID" value="ABD10817.1"/>
    <property type="molecule type" value="Genomic_DNA"/>
</dbReference>
<evidence type="ECO:0000256" key="1">
    <source>
        <dbReference type="SAM" id="MobiDB-lite"/>
    </source>
</evidence>
<feature type="compositionally biased region" description="Basic and acidic residues" evidence="1">
    <location>
        <begin position="66"/>
        <end position="118"/>
    </location>
</feature>
<keyword evidence="3" id="KW-1185">Reference proteome</keyword>
<dbReference type="RefSeq" id="WP_011435882.1">
    <property type="nucleotide sequence ID" value="NC_007777.1"/>
</dbReference>
<proteinExistence type="predicted"/>